<sequence>MSGRRGRSLPPETARIKIDARRLYRQSPLVSISPDIPEPRFNPYSWMGHEGVTLSERDASKSHFIGLKISDKDKLLMHRPKITLELAIKFGRRQVRSIMSQGEKTVPAPCNEDPDKGIPKREKSLWSDKLPRKHSLDGVKTKGEGQPGIA</sequence>
<keyword evidence="3" id="KW-1185">Reference proteome</keyword>
<name>A0AAE1DYI6_9GAST</name>
<dbReference type="AlphaFoldDB" id="A0AAE1DYI6"/>
<feature type="compositionally biased region" description="Basic and acidic residues" evidence="1">
    <location>
        <begin position="113"/>
        <end position="143"/>
    </location>
</feature>
<evidence type="ECO:0000313" key="3">
    <source>
        <dbReference type="Proteomes" id="UP001283361"/>
    </source>
</evidence>
<comment type="caution">
    <text evidence="2">The sequence shown here is derived from an EMBL/GenBank/DDBJ whole genome shotgun (WGS) entry which is preliminary data.</text>
</comment>
<proteinExistence type="predicted"/>
<evidence type="ECO:0000256" key="1">
    <source>
        <dbReference type="SAM" id="MobiDB-lite"/>
    </source>
</evidence>
<evidence type="ECO:0000313" key="2">
    <source>
        <dbReference type="EMBL" id="KAK3787679.1"/>
    </source>
</evidence>
<protein>
    <submittedName>
        <fullName evidence="2">Uncharacterized protein</fullName>
    </submittedName>
</protein>
<dbReference type="Proteomes" id="UP001283361">
    <property type="component" value="Unassembled WGS sequence"/>
</dbReference>
<reference evidence="2" key="1">
    <citation type="journal article" date="2023" name="G3 (Bethesda)">
        <title>A reference genome for the long-term kleptoplast-retaining sea slug Elysia crispata morphotype clarki.</title>
        <authorList>
            <person name="Eastman K.E."/>
            <person name="Pendleton A.L."/>
            <person name="Shaikh M.A."/>
            <person name="Suttiyut T."/>
            <person name="Ogas R."/>
            <person name="Tomko P."/>
            <person name="Gavelis G."/>
            <person name="Widhalm J.R."/>
            <person name="Wisecaver J.H."/>
        </authorList>
    </citation>
    <scope>NUCLEOTIDE SEQUENCE</scope>
    <source>
        <strain evidence="2">ECLA1</strain>
    </source>
</reference>
<organism evidence="2 3">
    <name type="scientific">Elysia crispata</name>
    <name type="common">lettuce slug</name>
    <dbReference type="NCBI Taxonomy" id="231223"/>
    <lineage>
        <taxon>Eukaryota</taxon>
        <taxon>Metazoa</taxon>
        <taxon>Spiralia</taxon>
        <taxon>Lophotrochozoa</taxon>
        <taxon>Mollusca</taxon>
        <taxon>Gastropoda</taxon>
        <taxon>Heterobranchia</taxon>
        <taxon>Euthyneura</taxon>
        <taxon>Panpulmonata</taxon>
        <taxon>Sacoglossa</taxon>
        <taxon>Placobranchoidea</taxon>
        <taxon>Plakobranchidae</taxon>
        <taxon>Elysia</taxon>
    </lineage>
</organism>
<gene>
    <name evidence="2" type="ORF">RRG08_031908</name>
</gene>
<feature type="region of interest" description="Disordered" evidence="1">
    <location>
        <begin position="99"/>
        <end position="150"/>
    </location>
</feature>
<accession>A0AAE1DYI6</accession>
<dbReference type="EMBL" id="JAWDGP010001847">
    <property type="protein sequence ID" value="KAK3787679.1"/>
    <property type="molecule type" value="Genomic_DNA"/>
</dbReference>